<name>A0A1H8VG25_9EURY</name>
<dbReference type="InterPro" id="IPR036390">
    <property type="entry name" value="WH_DNA-bd_sf"/>
</dbReference>
<dbReference type="InterPro" id="IPR057527">
    <property type="entry name" value="HVO_A0261-like_N"/>
</dbReference>
<dbReference type="SUPFAM" id="SSF46785">
    <property type="entry name" value="Winged helix' DNA-binding domain"/>
    <property type="match status" value="1"/>
</dbReference>
<dbReference type="Gene3D" id="1.10.10.10">
    <property type="entry name" value="Winged helix-like DNA-binding domain superfamily/Winged helix DNA-binding domain"/>
    <property type="match status" value="1"/>
</dbReference>
<protein>
    <submittedName>
        <fullName evidence="3">Predicted transcriptional regulator, contains HTH domain</fullName>
    </submittedName>
</protein>
<evidence type="ECO:0000259" key="1">
    <source>
        <dbReference type="Pfam" id="PF08350"/>
    </source>
</evidence>
<keyword evidence="4" id="KW-1185">Reference proteome</keyword>
<dbReference type="Proteomes" id="UP000199126">
    <property type="component" value="Unassembled WGS sequence"/>
</dbReference>
<feature type="domain" description="Methanogenesis regulatory protein FilR1 middle" evidence="1">
    <location>
        <begin position="124"/>
        <end position="252"/>
    </location>
</feature>
<proteinExistence type="predicted"/>
<dbReference type="InterPro" id="IPR036388">
    <property type="entry name" value="WH-like_DNA-bd_sf"/>
</dbReference>
<feature type="domain" description="HVO-A0261-like N-terminal" evidence="2">
    <location>
        <begin position="6"/>
        <end position="89"/>
    </location>
</feature>
<evidence type="ECO:0000313" key="4">
    <source>
        <dbReference type="Proteomes" id="UP000199126"/>
    </source>
</evidence>
<evidence type="ECO:0000259" key="2">
    <source>
        <dbReference type="Pfam" id="PF25213"/>
    </source>
</evidence>
<dbReference type="AlphaFoldDB" id="A0A1H8VG25"/>
<dbReference type="RefSeq" id="WP_089827140.1">
    <property type="nucleotide sequence ID" value="NZ_FODV01000016.1"/>
</dbReference>
<reference evidence="4" key="1">
    <citation type="submission" date="2016-10" db="EMBL/GenBank/DDBJ databases">
        <authorList>
            <person name="Varghese N."/>
            <person name="Submissions S."/>
        </authorList>
    </citation>
    <scope>NUCLEOTIDE SEQUENCE [LARGE SCALE GENOMIC DNA]</scope>
    <source>
        <strain evidence="4">CGMCC 1.10121</strain>
    </source>
</reference>
<organism evidence="3 4">
    <name type="scientific">Halogranum amylolyticum</name>
    <dbReference type="NCBI Taxonomy" id="660520"/>
    <lineage>
        <taxon>Archaea</taxon>
        <taxon>Methanobacteriati</taxon>
        <taxon>Methanobacteriota</taxon>
        <taxon>Stenosarchaea group</taxon>
        <taxon>Halobacteria</taxon>
        <taxon>Halobacteriales</taxon>
        <taxon>Haloferacaceae</taxon>
    </lineage>
</organism>
<gene>
    <name evidence="3" type="ORF">SAMN04487948_11669</name>
</gene>
<sequence length="272" mass="31241">MREGTEAVEFLACSQARVDILMSLRQHGDMTEHELRERLDYARTTVTRNLNALHEQDWIRVSDGRYAITTCGELIVEQFINLTETTATTTQLQPFLQWVPRDNLDFDVTLLQDAELTVAEPGNPLKMVHRHVQQLKETTDLRAVVPLTGLHPYEVQHRRMLQEQLEAEHVVSPNVAETFQSDPDFVDLTRDMLNSGWFDVYVYDSNIPYYLGILDDTIQIGADEAGTPRALIETTSDEVRAWAEETYRDYKEAARPLEEKMTSADDVAEQRV</sequence>
<dbReference type="InterPro" id="IPR013561">
    <property type="entry name" value="FilR1_middle_dom"/>
</dbReference>
<evidence type="ECO:0000313" key="3">
    <source>
        <dbReference type="EMBL" id="SEP14349.1"/>
    </source>
</evidence>
<dbReference type="EMBL" id="FODV01000016">
    <property type="protein sequence ID" value="SEP14349.1"/>
    <property type="molecule type" value="Genomic_DNA"/>
</dbReference>
<dbReference type="Pfam" id="PF25213">
    <property type="entry name" value="HVO_A0261_N"/>
    <property type="match status" value="1"/>
</dbReference>
<accession>A0A1H8VG25</accession>
<dbReference type="Pfam" id="PF08350">
    <property type="entry name" value="FilR1_middle"/>
    <property type="match status" value="1"/>
</dbReference>